<dbReference type="SUPFAM" id="SSF89000">
    <property type="entry name" value="post-HMGL domain-like"/>
    <property type="match status" value="1"/>
</dbReference>
<dbReference type="Gene3D" id="2.40.50.100">
    <property type="match status" value="1"/>
</dbReference>
<dbReference type="GO" id="GO:0006094">
    <property type="term" value="P:gluconeogenesis"/>
    <property type="evidence" value="ECO:0007669"/>
    <property type="project" value="TreeGrafter"/>
</dbReference>
<evidence type="ECO:0000259" key="2">
    <source>
        <dbReference type="PROSITE" id="PS50991"/>
    </source>
</evidence>
<dbReference type="CDD" id="cd06850">
    <property type="entry name" value="biotinyl_domain"/>
    <property type="match status" value="1"/>
</dbReference>
<evidence type="ECO:0008006" key="4">
    <source>
        <dbReference type="Google" id="ProtNLM"/>
    </source>
</evidence>
<dbReference type="PANTHER" id="PTHR43778:SF2">
    <property type="entry name" value="PYRUVATE CARBOXYLASE, MITOCHONDRIAL"/>
    <property type="match status" value="1"/>
</dbReference>
<dbReference type="InterPro" id="IPR055268">
    <property type="entry name" value="PCB-like"/>
</dbReference>
<dbReference type="Gene3D" id="3.20.20.70">
    <property type="entry name" value="Aldolase class I"/>
    <property type="match status" value="1"/>
</dbReference>
<dbReference type="EMBL" id="UINC01005647">
    <property type="protein sequence ID" value="SVA22653.1"/>
    <property type="molecule type" value="Genomic_DNA"/>
</dbReference>
<dbReference type="Pfam" id="PF00682">
    <property type="entry name" value="HMGL-like"/>
    <property type="match status" value="1"/>
</dbReference>
<reference evidence="3" key="1">
    <citation type="submission" date="2018-05" db="EMBL/GenBank/DDBJ databases">
        <authorList>
            <person name="Lanie J.A."/>
            <person name="Ng W.-L."/>
            <person name="Kazmierczak K.M."/>
            <person name="Andrzejewski T.M."/>
            <person name="Davidsen T.M."/>
            <person name="Wayne K.J."/>
            <person name="Tettelin H."/>
            <person name="Glass J.I."/>
            <person name="Rusch D."/>
            <person name="Podicherti R."/>
            <person name="Tsui H.-C.T."/>
            <person name="Winkler M.E."/>
        </authorList>
    </citation>
    <scope>NUCLEOTIDE SEQUENCE</scope>
</reference>
<dbReference type="PROSITE" id="PS50968">
    <property type="entry name" value="BIOTINYL_LIPOYL"/>
    <property type="match status" value="1"/>
</dbReference>
<feature type="domain" description="Pyruvate carboxyltransferase" evidence="2">
    <location>
        <begin position="6"/>
        <end position="276"/>
    </location>
</feature>
<dbReference type="InterPro" id="IPR003379">
    <property type="entry name" value="Carboxylase_cons_dom"/>
</dbReference>
<dbReference type="GO" id="GO:0005737">
    <property type="term" value="C:cytoplasm"/>
    <property type="evidence" value="ECO:0007669"/>
    <property type="project" value="TreeGrafter"/>
</dbReference>
<dbReference type="SUPFAM" id="SSF51569">
    <property type="entry name" value="Aldolase"/>
    <property type="match status" value="1"/>
</dbReference>
<protein>
    <recommendedName>
        <fullName evidence="4">Lipoyl-binding domain-containing protein</fullName>
    </recommendedName>
</protein>
<gene>
    <name evidence="3" type="ORF">METZ01_LOCUS75507</name>
</gene>
<evidence type="ECO:0000259" key="1">
    <source>
        <dbReference type="PROSITE" id="PS50968"/>
    </source>
</evidence>
<dbReference type="CDD" id="cd07937">
    <property type="entry name" value="DRE_TIM_PC_TC_5S"/>
    <property type="match status" value="1"/>
</dbReference>
<dbReference type="InterPro" id="IPR000089">
    <property type="entry name" value="Biotin_lipoyl"/>
</dbReference>
<dbReference type="InterPro" id="IPR000891">
    <property type="entry name" value="PYR_CT"/>
</dbReference>
<dbReference type="InterPro" id="IPR013785">
    <property type="entry name" value="Aldolase_TIM"/>
</dbReference>
<proteinExistence type="predicted"/>
<dbReference type="GO" id="GO:0004736">
    <property type="term" value="F:pyruvate carboxylase activity"/>
    <property type="evidence" value="ECO:0007669"/>
    <property type="project" value="TreeGrafter"/>
</dbReference>
<sequence length="598" mass="65091">MARKRIEFMDTSFRDGFQSVFGARVATKDFLPPLEAAVEAGITYFEAGGGARFQSLFFYCNESAFDMMDEFRKTVGPDANLQTLARGINVVALSQQPRDMIDLHAKMFKKHGITTIRNFDALNDLRNLKYSGECITNHGLQHQIVIAMMDLPPGCEGAHDTEYYLKTLRNILDSDVPFDSICFKDASGTANPRKVHETIKGARKMVPEATILHLHTHDTAGTAVSQYMGAIEGGIDRIDLAMSPVSGGTGQPDILTMWHALKGTDYTLDIDPDKIIKVEEIFAESFKDYFFPPESRMVSPLIPFSPMPGGALTANTMMMRDTGTLHLYPQVIKEMSEVVRLGGFGASVTPVSQFYFQQAYLNVTLGKWKKINPSYGNMVLGYFGQTPVEPDPEIVKLAAVQLDKPVFKDDPLDLLEPGTPKAAEELKKHNLPETEENLFIASSCEAKGIDFLLGKAKTSIRKKSDEVAKEVPPAGKSAAPAVSGPRDYTITVDGKAYQVQVNIGGNVVAPVVSGNTPESTPAAPQISGIDIPAPTPGNIVRLEVAVGESIVKEQTLLVMEAMKMESEVKSPQAGVVQAVHVQAGNTVQTGDTLITMNT</sequence>
<dbReference type="Pfam" id="PF00364">
    <property type="entry name" value="Biotin_lipoyl"/>
    <property type="match status" value="1"/>
</dbReference>
<name>A0A381U7V8_9ZZZZ</name>
<dbReference type="Pfam" id="PF02436">
    <property type="entry name" value="PYC_OADA"/>
    <property type="match status" value="1"/>
</dbReference>
<dbReference type="SUPFAM" id="SSF51230">
    <property type="entry name" value="Single hybrid motif"/>
    <property type="match status" value="1"/>
</dbReference>
<dbReference type="PANTHER" id="PTHR43778">
    <property type="entry name" value="PYRUVATE CARBOXYLASE"/>
    <property type="match status" value="1"/>
</dbReference>
<dbReference type="AlphaFoldDB" id="A0A381U7V8"/>
<accession>A0A381U7V8</accession>
<organism evidence="3">
    <name type="scientific">marine metagenome</name>
    <dbReference type="NCBI Taxonomy" id="408172"/>
    <lineage>
        <taxon>unclassified sequences</taxon>
        <taxon>metagenomes</taxon>
        <taxon>ecological metagenomes</taxon>
    </lineage>
</organism>
<feature type="domain" description="Lipoyl-binding" evidence="1">
    <location>
        <begin position="526"/>
        <end position="597"/>
    </location>
</feature>
<dbReference type="PROSITE" id="PS50991">
    <property type="entry name" value="PYR_CT"/>
    <property type="match status" value="1"/>
</dbReference>
<dbReference type="InterPro" id="IPR011053">
    <property type="entry name" value="Single_hybrid_motif"/>
</dbReference>
<evidence type="ECO:0000313" key="3">
    <source>
        <dbReference type="EMBL" id="SVA22653.1"/>
    </source>
</evidence>